<dbReference type="PANTHER" id="PTHR30290:SF10">
    <property type="entry name" value="PERIPLASMIC OLIGOPEPTIDE-BINDING PROTEIN-RELATED"/>
    <property type="match status" value="1"/>
</dbReference>
<dbReference type="GO" id="GO:0015833">
    <property type="term" value="P:peptide transport"/>
    <property type="evidence" value="ECO:0007669"/>
    <property type="project" value="TreeGrafter"/>
</dbReference>
<dbReference type="EMBL" id="UINC01004135">
    <property type="protein sequence ID" value="SVA12071.1"/>
    <property type="molecule type" value="Genomic_DNA"/>
</dbReference>
<dbReference type="GO" id="GO:0030313">
    <property type="term" value="C:cell envelope"/>
    <property type="evidence" value="ECO:0007669"/>
    <property type="project" value="UniProtKB-SubCell"/>
</dbReference>
<evidence type="ECO:0000256" key="2">
    <source>
        <dbReference type="ARBA" id="ARBA00005695"/>
    </source>
</evidence>
<dbReference type="Gene3D" id="3.90.76.10">
    <property type="entry name" value="Dipeptide-binding Protein, Domain 1"/>
    <property type="match status" value="1"/>
</dbReference>
<reference evidence="6" key="1">
    <citation type="submission" date="2018-05" db="EMBL/GenBank/DDBJ databases">
        <authorList>
            <person name="Lanie J.A."/>
            <person name="Ng W.-L."/>
            <person name="Kazmierczak K.M."/>
            <person name="Andrzejewski T.M."/>
            <person name="Davidsen T.M."/>
            <person name="Wayne K.J."/>
            <person name="Tettelin H."/>
            <person name="Glass J.I."/>
            <person name="Rusch D."/>
            <person name="Podicherti R."/>
            <person name="Tsui H.-C.T."/>
            <person name="Winkler M.E."/>
        </authorList>
    </citation>
    <scope>NUCLEOTIDE SEQUENCE</scope>
</reference>
<dbReference type="Gene3D" id="3.40.190.10">
    <property type="entry name" value="Periplasmic binding protein-like II"/>
    <property type="match status" value="1"/>
</dbReference>
<feature type="domain" description="Solute-binding protein family 5" evidence="5">
    <location>
        <begin position="13"/>
        <end position="383"/>
    </location>
</feature>
<comment type="similarity">
    <text evidence="2">Belongs to the bacterial solute-binding protein 5 family.</text>
</comment>
<protein>
    <recommendedName>
        <fullName evidence="5">Solute-binding protein family 5 domain-containing protein</fullName>
    </recommendedName>
</protein>
<dbReference type="SUPFAM" id="SSF53850">
    <property type="entry name" value="Periplasmic binding protein-like II"/>
    <property type="match status" value="1"/>
</dbReference>
<sequence length="420" mass="48425">MEGLTQYDAELNPIPAIAKRWEYSNEGRTITFYLRDDVFWSDGKNVTASDFEYSWKRLLAPETAAQYAYFLFDIKNAFEYNSGTLENSDQVGVRALASDILEVTLKKSVVYFPSITTFMVTFPLRQDIIEKYGDNWTEPGKMVTNGPYLLEKWEHEYKLVLKANPQHYEGKPKINEVQIFVIQEPTTALTLYETGELDYIELPPIAIPHYKNSPEYRNKPQLRGYYYGFNIAKPPFDNILVRRALAHSINRSLIPKILKGGELAASSWIPKGMFGYNESIGSKFNPQKARSLLANAGYADGKNFPKVTAVFNTGDVNRLVGEYLQDQWKKHLNIDIKFESQEWKVFLSRLDLDPPQIFRLGWGADFPDPDNFMNLFIKTSGNNRLRWANQRYDQLVARGSTLKNPQDRKKVYDEAQVLLT</sequence>
<keyword evidence="3" id="KW-0813">Transport</keyword>
<evidence type="ECO:0000313" key="6">
    <source>
        <dbReference type="EMBL" id="SVA12071.1"/>
    </source>
</evidence>
<dbReference type="InterPro" id="IPR000914">
    <property type="entry name" value="SBP_5_dom"/>
</dbReference>
<dbReference type="PANTHER" id="PTHR30290">
    <property type="entry name" value="PERIPLASMIC BINDING COMPONENT OF ABC TRANSPORTER"/>
    <property type="match status" value="1"/>
</dbReference>
<proteinExistence type="inferred from homology"/>
<dbReference type="FunFam" id="3.90.76.10:FF:000001">
    <property type="entry name" value="Oligopeptide ABC transporter substrate-binding protein"/>
    <property type="match status" value="1"/>
</dbReference>
<evidence type="ECO:0000256" key="1">
    <source>
        <dbReference type="ARBA" id="ARBA00004196"/>
    </source>
</evidence>
<organism evidence="6">
    <name type="scientific">marine metagenome</name>
    <dbReference type="NCBI Taxonomy" id="408172"/>
    <lineage>
        <taxon>unclassified sequences</taxon>
        <taxon>metagenomes</taxon>
        <taxon>ecological metagenomes</taxon>
    </lineage>
</organism>
<dbReference type="Gene3D" id="3.10.105.10">
    <property type="entry name" value="Dipeptide-binding Protein, Domain 3"/>
    <property type="match status" value="1"/>
</dbReference>
<gene>
    <name evidence="6" type="ORF">METZ01_LOCUS64925</name>
</gene>
<accession>A0A381T966</accession>
<dbReference type="Pfam" id="PF00496">
    <property type="entry name" value="SBP_bac_5"/>
    <property type="match status" value="1"/>
</dbReference>
<keyword evidence="4" id="KW-0732">Signal</keyword>
<comment type="subcellular location">
    <subcellularLocation>
        <location evidence="1">Cell envelope</location>
    </subcellularLocation>
</comment>
<dbReference type="CDD" id="cd08504">
    <property type="entry name" value="PBP2_OppA"/>
    <property type="match status" value="1"/>
</dbReference>
<dbReference type="AlphaFoldDB" id="A0A381T966"/>
<evidence type="ECO:0000256" key="3">
    <source>
        <dbReference type="ARBA" id="ARBA00022448"/>
    </source>
</evidence>
<evidence type="ECO:0000256" key="4">
    <source>
        <dbReference type="ARBA" id="ARBA00022729"/>
    </source>
</evidence>
<dbReference type="InterPro" id="IPR039424">
    <property type="entry name" value="SBP_5"/>
</dbReference>
<dbReference type="GO" id="GO:1904680">
    <property type="term" value="F:peptide transmembrane transporter activity"/>
    <property type="evidence" value="ECO:0007669"/>
    <property type="project" value="TreeGrafter"/>
</dbReference>
<feature type="non-terminal residue" evidence="6">
    <location>
        <position position="420"/>
    </location>
</feature>
<feature type="non-terminal residue" evidence="6">
    <location>
        <position position="1"/>
    </location>
</feature>
<name>A0A381T966_9ZZZZ</name>
<evidence type="ECO:0000259" key="5">
    <source>
        <dbReference type="Pfam" id="PF00496"/>
    </source>
</evidence>